<accession>D6SNZ8</accession>
<gene>
    <name evidence="1" type="ORF">Dthio_PD1833</name>
</gene>
<dbReference type="AlphaFoldDB" id="D6SNZ8"/>
<evidence type="ECO:0000313" key="2">
    <source>
        <dbReference type="Proteomes" id="UP000005496"/>
    </source>
</evidence>
<dbReference type="EMBL" id="ACJN02000002">
    <property type="protein sequence ID" value="EFI34474.1"/>
    <property type="molecule type" value="Genomic_DNA"/>
</dbReference>
<name>D6SNZ8_9BACT</name>
<comment type="caution">
    <text evidence="1">The sequence shown here is derived from an EMBL/GenBank/DDBJ whole genome shotgun (WGS) entry which is preliminary data.</text>
</comment>
<evidence type="ECO:0000313" key="1">
    <source>
        <dbReference type="EMBL" id="EFI34474.1"/>
    </source>
</evidence>
<organism evidence="1 2">
    <name type="scientific">Desulfonatronospira thiodismutans ASO3-1</name>
    <dbReference type="NCBI Taxonomy" id="555779"/>
    <lineage>
        <taxon>Bacteria</taxon>
        <taxon>Pseudomonadati</taxon>
        <taxon>Thermodesulfobacteriota</taxon>
        <taxon>Desulfovibrionia</taxon>
        <taxon>Desulfovibrionales</taxon>
        <taxon>Desulfonatronovibrionaceae</taxon>
        <taxon>Desulfonatronospira</taxon>
    </lineage>
</organism>
<proteinExistence type="predicted"/>
<keyword evidence="2" id="KW-1185">Reference proteome</keyword>
<keyword evidence="1" id="KW-0449">Lipoprotein</keyword>
<dbReference type="NCBIfam" id="NF003323">
    <property type="entry name" value="PRK04334.1-3"/>
    <property type="match status" value="1"/>
</dbReference>
<dbReference type="OrthoDB" id="9787842at2"/>
<reference evidence="1" key="1">
    <citation type="submission" date="2010-05" db="EMBL/GenBank/DDBJ databases">
        <title>The draft genome of Desulfonatronospira thiodismutans ASO3-1.</title>
        <authorList>
            <consortium name="US DOE Joint Genome Institute (JGI-PGF)"/>
            <person name="Lucas S."/>
            <person name="Copeland A."/>
            <person name="Lapidus A."/>
            <person name="Cheng J.-F."/>
            <person name="Bruce D."/>
            <person name="Goodwin L."/>
            <person name="Pitluck S."/>
            <person name="Chertkov O."/>
            <person name="Brettin T."/>
            <person name="Detter J.C."/>
            <person name="Han C."/>
            <person name="Land M.L."/>
            <person name="Hauser L."/>
            <person name="Kyrpides N."/>
            <person name="Mikhailova N."/>
            <person name="Muyzer G."/>
            <person name="Woyke T."/>
        </authorList>
    </citation>
    <scope>NUCLEOTIDE SEQUENCE [LARGE SCALE GENOMIC DNA]</scope>
    <source>
        <strain evidence="1">ASO3-1</strain>
    </source>
</reference>
<dbReference type="InterPro" id="IPR003374">
    <property type="entry name" value="ApbE-like_sf"/>
</dbReference>
<dbReference type="RefSeq" id="WP_008869796.1">
    <property type="nucleotide sequence ID" value="NZ_ACJN02000002.1"/>
</dbReference>
<dbReference type="Gene3D" id="3.10.520.10">
    <property type="entry name" value="ApbE-like domains"/>
    <property type="match status" value="1"/>
</dbReference>
<dbReference type="SUPFAM" id="SSF143631">
    <property type="entry name" value="ApbE-like"/>
    <property type="match status" value="1"/>
</dbReference>
<dbReference type="eggNOG" id="COG2122">
    <property type="taxonomic scope" value="Bacteria"/>
</dbReference>
<protein>
    <submittedName>
        <fullName evidence="1">ApbE family lipoprotein</fullName>
    </submittedName>
</protein>
<sequence length="244" mass="25864">MHINTHRAYRGFCSPGPGENSFQVVLEQSDLYITSAQDLSAPALDRLQLVRGRILAYSQFNPDFLTSLSPLPVDNQAPDIVQEMARAGGLFQVGPMAAVAGAIAQDIADFLAVRSPEIIIENGGDIYLYSKRTRTIGLLPHPDRSMSLGLVIPETGFPCAVCSSSATVGHSLSLGHGDLVTIKAKNGAVADAAATALCNLIRDRKSLSGLRKTADKFLGTHISGVLAQMGEDMMVVGDMELAAI</sequence>
<dbReference type="Proteomes" id="UP000005496">
    <property type="component" value="Unassembled WGS sequence"/>
</dbReference>